<dbReference type="PROSITE" id="PS50005">
    <property type="entry name" value="TPR"/>
    <property type="match status" value="1"/>
</dbReference>
<feature type="repeat" description="TPR" evidence="3">
    <location>
        <begin position="430"/>
        <end position="463"/>
    </location>
</feature>
<keyword evidence="4" id="KW-0732">Signal</keyword>
<dbReference type="Gene3D" id="3.40.710.10">
    <property type="entry name" value="DD-peptidase/beta-lactamase superfamily"/>
    <property type="match status" value="1"/>
</dbReference>
<dbReference type="Gene3D" id="1.25.40.10">
    <property type="entry name" value="Tetratricopeptide repeat domain"/>
    <property type="match status" value="1"/>
</dbReference>
<feature type="domain" description="Beta-lactamase-related" evidence="5">
    <location>
        <begin position="32"/>
        <end position="349"/>
    </location>
</feature>
<protein>
    <recommendedName>
        <fullName evidence="5">Beta-lactamase-related domain-containing protein</fullName>
    </recommendedName>
</protein>
<dbReference type="Proteomes" id="UP000623842">
    <property type="component" value="Unassembled WGS sequence"/>
</dbReference>
<dbReference type="InterPro" id="IPR050491">
    <property type="entry name" value="AmpC-like"/>
</dbReference>
<dbReference type="RefSeq" id="WP_189769965.1">
    <property type="nucleotide sequence ID" value="NZ_BNCK01000004.1"/>
</dbReference>
<dbReference type="PROSITE" id="PS50293">
    <property type="entry name" value="TPR_REGION"/>
    <property type="match status" value="1"/>
</dbReference>
<evidence type="ECO:0000256" key="2">
    <source>
        <dbReference type="ARBA" id="ARBA00023136"/>
    </source>
</evidence>
<proteinExistence type="predicted"/>
<evidence type="ECO:0000256" key="3">
    <source>
        <dbReference type="PROSITE-ProRule" id="PRU00339"/>
    </source>
</evidence>
<dbReference type="InterPro" id="IPR019734">
    <property type="entry name" value="TPR_rpt"/>
</dbReference>
<dbReference type="EMBL" id="BNCK01000004">
    <property type="protein sequence ID" value="GHF92101.1"/>
    <property type="molecule type" value="Genomic_DNA"/>
</dbReference>
<comment type="subcellular location">
    <subcellularLocation>
        <location evidence="1">Membrane</location>
    </subcellularLocation>
</comment>
<accession>A0A919EJP0</accession>
<dbReference type="AlphaFoldDB" id="A0A919EJP0"/>
<dbReference type="InterPro" id="IPR012338">
    <property type="entry name" value="Beta-lactam/transpept-like"/>
</dbReference>
<reference evidence="6" key="2">
    <citation type="submission" date="2020-09" db="EMBL/GenBank/DDBJ databases">
        <authorList>
            <person name="Sun Q."/>
            <person name="Kim S."/>
        </authorList>
    </citation>
    <scope>NUCLEOTIDE SEQUENCE</scope>
    <source>
        <strain evidence="6">KCTC 42731</strain>
    </source>
</reference>
<keyword evidence="3" id="KW-0802">TPR repeat</keyword>
<dbReference type="SUPFAM" id="SSF48452">
    <property type="entry name" value="TPR-like"/>
    <property type="match status" value="1"/>
</dbReference>
<reference evidence="6" key="1">
    <citation type="journal article" date="2014" name="Int. J. Syst. Evol. Microbiol.">
        <title>Complete genome sequence of Corynebacterium casei LMG S-19264T (=DSM 44701T), isolated from a smear-ripened cheese.</title>
        <authorList>
            <consortium name="US DOE Joint Genome Institute (JGI-PGF)"/>
            <person name="Walter F."/>
            <person name="Albersmeier A."/>
            <person name="Kalinowski J."/>
            <person name="Ruckert C."/>
        </authorList>
    </citation>
    <scope>NUCLEOTIDE SEQUENCE</scope>
    <source>
        <strain evidence="6">KCTC 42731</strain>
    </source>
</reference>
<dbReference type="Pfam" id="PF00144">
    <property type="entry name" value="Beta-lactamase"/>
    <property type="match status" value="1"/>
</dbReference>
<dbReference type="PANTHER" id="PTHR46825:SF11">
    <property type="entry name" value="PENICILLIN-BINDING PROTEIN 4"/>
    <property type="match status" value="1"/>
</dbReference>
<feature type="signal peptide" evidence="4">
    <location>
        <begin position="1"/>
        <end position="18"/>
    </location>
</feature>
<keyword evidence="2" id="KW-0472">Membrane</keyword>
<name>A0A919EJP0_9GAMM</name>
<dbReference type="InterPro" id="IPR001466">
    <property type="entry name" value="Beta-lactam-related"/>
</dbReference>
<evidence type="ECO:0000313" key="6">
    <source>
        <dbReference type="EMBL" id="GHF92101.1"/>
    </source>
</evidence>
<feature type="chain" id="PRO_5036758371" description="Beta-lactamase-related domain-containing protein" evidence="4">
    <location>
        <begin position="19"/>
        <end position="476"/>
    </location>
</feature>
<evidence type="ECO:0000256" key="4">
    <source>
        <dbReference type="SAM" id="SignalP"/>
    </source>
</evidence>
<evidence type="ECO:0000259" key="5">
    <source>
        <dbReference type="Pfam" id="PF00144"/>
    </source>
</evidence>
<sequence>MKNLFILVLSILTFNCYANQVSVDENIKAIKSYIETLHQQDKFSGVVLITKDDNIVLKESYGYAHIGLSVANKPSTKFSFASIGKTFTAIAILQLLEQKKLSLSDTVGKFLPNYPNEVVRNSVTIQQLLNHTSGIPNYMTAKYYESSKDLYRNIDDLASLYQNEPLNFTPGAKFSYTNSGYVILGLIIEKLSGEQYDDYIKSHIFDVAGIVNTGNFDRDHPVADAAQGYTLSDIKPNNWRINTLLGSVKGGPAGGGFTTVDDLNAFVKALLSHKLLSKDTLPILLNRTSPEASYGNGMQFFESNGHQIFGHSGGHFGVGTEWSVYKDLGYKVFLLTNRDAEQGFYDVRYFIRKQLTGSTPFIESYLFTNEVIDVALNKGFSSAKELVNKGDIKLFESTINYKGYQLLSQKKFQLAIEMFNFQVMYFSDSFDAYDSLAEAYMEAGQIDLAIKNYQHSLKLNPQNKNAIDQLEKLKKR</sequence>
<dbReference type="SMART" id="SM00028">
    <property type="entry name" value="TPR"/>
    <property type="match status" value="2"/>
</dbReference>
<comment type="caution">
    <text evidence="6">The sequence shown here is derived from an EMBL/GenBank/DDBJ whole genome shotgun (WGS) entry which is preliminary data.</text>
</comment>
<keyword evidence="7" id="KW-1185">Reference proteome</keyword>
<evidence type="ECO:0000256" key="1">
    <source>
        <dbReference type="ARBA" id="ARBA00004370"/>
    </source>
</evidence>
<organism evidence="6 7">
    <name type="scientific">Thalassotalea marina</name>
    <dbReference type="NCBI Taxonomy" id="1673741"/>
    <lineage>
        <taxon>Bacteria</taxon>
        <taxon>Pseudomonadati</taxon>
        <taxon>Pseudomonadota</taxon>
        <taxon>Gammaproteobacteria</taxon>
        <taxon>Alteromonadales</taxon>
        <taxon>Colwelliaceae</taxon>
        <taxon>Thalassotalea</taxon>
    </lineage>
</organism>
<dbReference type="PANTHER" id="PTHR46825">
    <property type="entry name" value="D-ALANYL-D-ALANINE-CARBOXYPEPTIDASE/ENDOPEPTIDASE AMPH"/>
    <property type="match status" value="1"/>
</dbReference>
<dbReference type="SUPFAM" id="SSF56601">
    <property type="entry name" value="beta-lactamase/transpeptidase-like"/>
    <property type="match status" value="1"/>
</dbReference>
<gene>
    <name evidence="6" type="ORF">GCM10017161_20190</name>
</gene>
<evidence type="ECO:0000313" key="7">
    <source>
        <dbReference type="Proteomes" id="UP000623842"/>
    </source>
</evidence>
<dbReference type="GO" id="GO:0016020">
    <property type="term" value="C:membrane"/>
    <property type="evidence" value="ECO:0007669"/>
    <property type="project" value="UniProtKB-SubCell"/>
</dbReference>
<dbReference type="InterPro" id="IPR011990">
    <property type="entry name" value="TPR-like_helical_dom_sf"/>
</dbReference>